<feature type="domain" description="VOC" evidence="1">
    <location>
        <begin position="5"/>
        <end position="130"/>
    </location>
</feature>
<keyword evidence="2" id="KW-0560">Oxidoreductase</keyword>
<dbReference type="PANTHER" id="PTHR36503:SF2">
    <property type="entry name" value="BLR2408 PROTEIN"/>
    <property type="match status" value="1"/>
</dbReference>
<evidence type="ECO:0000259" key="1">
    <source>
        <dbReference type="PROSITE" id="PS51819"/>
    </source>
</evidence>
<accession>A0ABQ3G610</accession>
<dbReference type="PROSITE" id="PS51819">
    <property type="entry name" value="VOC"/>
    <property type="match status" value="1"/>
</dbReference>
<sequence length="137" mass="15236">MPQQHAQIFVNLPIKDMARSQAFFRSLGYDFNPQFTNEQGASLVLGENLFAMLLVEPFFQSFTKKTIVDAHQSVEVLVCLSCASREEVDGLVRKARAAGATVPGEPQDYGFMYSHGFTDLDGHVWELVHMSGEPPQA</sequence>
<dbReference type="InterPro" id="IPR029068">
    <property type="entry name" value="Glyas_Bleomycin-R_OHBP_Dase"/>
</dbReference>
<dbReference type="InterPro" id="IPR037523">
    <property type="entry name" value="VOC_core"/>
</dbReference>
<dbReference type="InterPro" id="IPR053863">
    <property type="entry name" value="Glyoxy/Ble-like_N"/>
</dbReference>
<evidence type="ECO:0000313" key="2">
    <source>
        <dbReference type="EMBL" id="GHC92610.1"/>
    </source>
</evidence>
<dbReference type="EMBL" id="BMYK01000016">
    <property type="protein sequence ID" value="GHC92610.1"/>
    <property type="molecule type" value="Genomic_DNA"/>
</dbReference>
<keyword evidence="3" id="KW-1185">Reference proteome</keyword>
<protein>
    <submittedName>
        <fullName evidence="2">Extradiol dioxygenase</fullName>
    </submittedName>
</protein>
<proteinExistence type="predicted"/>
<dbReference type="GO" id="GO:0051213">
    <property type="term" value="F:dioxygenase activity"/>
    <property type="evidence" value="ECO:0007669"/>
    <property type="project" value="UniProtKB-KW"/>
</dbReference>
<reference evidence="3" key="1">
    <citation type="journal article" date="2019" name="Int. J. Syst. Evol. Microbiol.">
        <title>The Global Catalogue of Microorganisms (GCM) 10K type strain sequencing project: providing services to taxonomists for standard genome sequencing and annotation.</title>
        <authorList>
            <consortium name="The Broad Institute Genomics Platform"/>
            <consortium name="The Broad Institute Genome Sequencing Center for Infectious Disease"/>
            <person name="Wu L."/>
            <person name="Ma J."/>
        </authorList>
    </citation>
    <scope>NUCLEOTIDE SEQUENCE [LARGE SCALE GENOMIC DNA]</scope>
    <source>
        <strain evidence="3">KCTC 23314</strain>
    </source>
</reference>
<dbReference type="RefSeq" id="WP_189688930.1">
    <property type="nucleotide sequence ID" value="NZ_BMYK01000016.1"/>
</dbReference>
<dbReference type="SUPFAM" id="SSF54593">
    <property type="entry name" value="Glyoxalase/Bleomycin resistance protein/Dihydroxybiphenyl dioxygenase"/>
    <property type="match status" value="1"/>
</dbReference>
<keyword evidence="2" id="KW-0223">Dioxygenase</keyword>
<organism evidence="2 3">
    <name type="scientific">Pseudorhodoferax aquiterrae</name>
    <dbReference type="NCBI Taxonomy" id="747304"/>
    <lineage>
        <taxon>Bacteria</taxon>
        <taxon>Pseudomonadati</taxon>
        <taxon>Pseudomonadota</taxon>
        <taxon>Betaproteobacteria</taxon>
        <taxon>Burkholderiales</taxon>
        <taxon>Comamonadaceae</taxon>
    </lineage>
</organism>
<dbReference type="Pfam" id="PF22677">
    <property type="entry name" value="Ble-like_N"/>
    <property type="match status" value="1"/>
</dbReference>
<dbReference type="PANTHER" id="PTHR36503">
    <property type="entry name" value="BLR2520 PROTEIN"/>
    <property type="match status" value="1"/>
</dbReference>
<evidence type="ECO:0000313" key="3">
    <source>
        <dbReference type="Proteomes" id="UP000626210"/>
    </source>
</evidence>
<dbReference type="Gene3D" id="3.10.180.10">
    <property type="entry name" value="2,3-Dihydroxybiphenyl 1,2-Dioxygenase, domain 1"/>
    <property type="match status" value="1"/>
</dbReference>
<name>A0ABQ3G610_9BURK</name>
<dbReference type="Proteomes" id="UP000626210">
    <property type="component" value="Unassembled WGS sequence"/>
</dbReference>
<gene>
    <name evidence="2" type="ORF">GCM10007320_42780</name>
</gene>
<comment type="caution">
    <text evidence="2">The sequence shown here is derived from an EMBL/GenBank/DDBJ whole genome shotgun (WGS) entry which is preliminary data.</text>
</comment>